<comment type="cofactor">
    <cofactor evidence="1">
        <name>Mg(2+)</name>
        <dbReference type="ChEBI" id="CHEBI:18420"/>
    </cofactor>
</comment>
<proteinExistence type="predicted"/>
<dbReference type="GO" id="GO:0046872">
    <property type="term" value="F:metal ion binding"/>
    <property type="evidence" value="ECO:0007669"/>
    <property type="project" value="UniProtKB-KW"/>
</dbReference>
<sequence>MSELSAVLFDMDGTLLATEQYWDEALVELGASWGTSVGPEALAATAGVDLDGAMAIVRAAVGVSRTPQQSAADHAWVVGRVEELMAGSVSWQPGARELLVACLAEGVRTALVTTTPRALVTHVLGHLRTDLDTEPFEVVVCGDEVPARKPDPAPYLQAMAALGLGPADCVVVEDSLTGSRAGLDAGCRVLGVPAGQVLPAEPGLTVGSTLVGVTPAALAALPYPVRA</sequence>
<evidence type="ECO:0000313" key="5">
    <source>
        <dbReference type="EMBL" id="CAB4898681.1"/>
    </source>
</evidence>
<dbReference type="AlphaFoldDB" id="A0A6J7FTD7"/>
<dbReference type="PANTHER" id="PTHR46193">
    <property type="entry name" value="6-PHOSPHOGLUCONATE PHOSPHATASE"/>
    <property type="match status" value="1"/>
</dbReference>
<organism evidence="5">
    <name type="scientific">freshwater metagenome</name>
    <dbReference type="NCBI Taxonomy" id="449393"/>
    <lineage>
        <taxon>unclassified sequences</taxon>
        <taxon>metagenomes</taxon>
        <taxon>ecological metagenomes</taxon>
    </lineage>
</organism>
<dbReference type="Gene3D" id="3.40.50.1000">
    <property type="entry name" value="HAD superfamily/HAD-like"/>
    <property type="match status" value="1"/>
</dbReference>
<dbReference type="Pfam" id="PF00702">
    <property type="entry name" value="Hydrolase"/>
    <property type="match status" value="1"/>
</dbReference>
<accession>A0A6J7FTD7</accession>
<reference evidence="5" key="1">
    <citation type="submission" date="2020-05" db="EMBL/GenBank/DDBJ databases">
        <authorList>
            <person name="Chiriac C."/>
            <person name="Salcher M."/>
            <person name="Ghai R."/>
            <person name="Kavagutti S V."/>
        </authorList>
    </citation>
    <scope>NUCLEOTIDE SEQUENCE</scope>
</reference>
<gene>
    <name evidence="5" type="ORF">UFOPK3609_00158</name>
</gene>
<dbReference type="Gene3D" id="1.10.150.240">
    <property type="entry name" value="Putative phosphatase, domain 2"/>
    <property type="match status" value="1"/>
</dbReference>
<evidence type="ECO:0000256" key="1">
    <source>
        <dbReference type="ARBA" id="ARBA00001946"/>
    </source>
</evidence>
<dbReference type="InterPro" id="IPR051600">
    <property type="entry name" value="Beta-PGM-like"/>
</dbReference>
<dbReference type="GO" id="GO:0003824">
    <property type="term" value="F:catalytic activity"/>
    <property type="evidence" value="ECO:0007669"/>
    <property type="project" value="UniProtKB-ARBA"/>
</dbReference>
<dbReference type="InterPro" id="IPR023198">
    <property type="entry name" value="PGP-like_dom2"/>
</dbReference>
<evidence type="ECO:0000256" key="4">
    <source>
        <dbReference type="ARBA" id="ARBA00023277"/>
    </source>
</evidence>
<name>A0A6J7FTD7_9ZZZZ</name>
<evidence type="ECO:0000256" key="3">
    <source>
        <dbReference type="ARBA" id="ARBA00022842"/>
    </source>
</evidence>
<dbReference type="SFLD" id="SFLDG01129">
    <property type="entry name" value="C1.5:_HAD__Beta-PGM__Phosphata"/>
    <property type="match status" value="1"/>
</dbReference>
<keyword evidence="2" id="KW-0479">Metal-binding</keyword>
<protein>
    <submittedName>
        <fullName evidence="5">Unannotated protein</fullName>
    </submittedName>
</protein>
<dbReference type="InterPro" id="IPR006439">
    <property type="entry name" value="HAD-SF_hydro_IA"/>
</dbReference>
<dbReference type="SFLD" id="SFLDS00003">
    <property type="entry name" value="Haloacid_Dehalogenase"/>
    <property type="match status" value="1"/>
</dbReference>
<dbReference type="SUPFAM" id="SSF56784">
    <property type="entry name" value="HAD-like"/>
    <property type="match status" value="1"/>
</dbReference>
<dbReference type="EMBL" id="CAFBMQ010000007">
    <property type="protein sequence ID" value="CAB4898681.1"/>
    <property type="molecule type" value="Genomic_DNA"/>
</dbReference>
<keyword evidence="4" id="KW-0119">Carbohydrate metabolism</keyword>
<dbReference type="NCBIfam" id="TIGR01509">
    <property type="entry name" value="HAD-SF-IA-v3"/>
    <property type="match status" value="1"/>
</dbReference>
<keyword evidence="3" id="KW-0460">Magnesium</keyword>
<dbReference type="InterPro" id="IPR023214">
    <property type="entry name" value="HAD_sf"/>
</dbReference>
<dbReference type="InterPro" id="IPR036412">
    <property type="entry name" value="HAD-like_sf"/>
</dbReference>
<dbReference type="PANTHER" id="PTHR46193:SF18">
    <property type="entry name" value="HEXITOL PHOSPHATASE B"/>
    <property type="match status" value="1"/>
</dbReference>
<dbReference type="PRINTS" id="PR00413">
    <property type="entry name" value="HADHALOGNASE"/>
</dbReference>
<dbReference type="PROSITE" id="PS01228">
    <property type="entry name" value="COF_1"/>
    <property type="match status" value="1"/>
</dbReference>
<evidence type="ECO:0000256" key="2">
    <source>
        <dbReference type="ARBA" id="ARBA00022723"/>
    </source>
</evidence>
<dbReference type="CDD" id="cd07505">
    <property type="entry name" value="HAD_BPGM-like"/>
    <property type="match status" value="1"/>
</dbReference>